<comment type="caution">
    <text evidence="1">The sequence shown here is derived from an EMBL/GenBank/DDBJ whole genome shotgun (WGS) entry which is preliminary data.</text>
</comment>
<proteinExistence type="predicted"/>
<evidence type="ECO:0000313" key="2">
    <source>
        <dbReference type="Proteomes" id="UP001066276"/>
    </source>
</evidence>
<keyword evidence="2" id="KW-1185">Reference proteome</keyword>
<sequence>MDGSECGWHHGNDAEGFNNVTRNISLFQKATFDDPPGGISDLGDAICEPPQGEYRWRELTPSCMLEVSLKSVHFQITLAVTEVSFPASQAESVFRKRRRLSCQSLNTQEALAVWKS</sequence>
<gene>
    <name evidence="1" type="ORF">NDU88_000340</name>
</gene>
<dbReference type="AlphaFoldDB" id="A0AAV7P0J9"/>
<name>A0AAV7P0J9_PLEWA</name>
<evidence type="ECO:0000313" key="1">
    <source>
        <dbReference type="EMBL" id="KAJ1121821.1"/>
    </source>
</evidence>
<dbReference type="EMBL" id="JANPWB010000011">
    <property type="protein sequence ID" value="KAJ1121821.1"/>
    <property type="molecule type" value="Genomic_DNA"/>
</dbReference>
<dbReference type="Proteomes" id="UP001066276">
    <property type="component" value="Chromosome 7"/>
</dbReference>
<protein>
    <submittedName>
        <fullName evidence="1">Uncharacterized protein</fullName>
    </submittedName>
</protein>
<accession>A0AAV7P0J9</accession>
<organism evidence="1 2">
    <name type="scientific">Pleurodeles waltl</name>
    <name type="common">Iberian ribbed newt</name>
    <dbReference type="NCBI Taxonomy" id="8319"/>
    <lineage>
        <taxon>Eukaryota</taxon>
        <taxon>Metazoa</taxon>
        <taxon>Chordata</taxon>
        <taxon>Craniata</taxon>
        <taxon>Vertebrata</taxon>
        <taxon>Euteleostomi</taxon>
        <taxon>Amphibia</taxon>
        <taxon>Batrachia</taxon>
        <taxon>Caudata</taxon>
        <taxon>Salamandroidea</taxon>
        <taxon>Salamandridae</taxon>
        <taxon>Pleurodelinae</taxon>
        <taxon>Pleurodeles</taxon>
    </lineage>
</organism>
<reference evidence="1" key="1">
    <citation type="journal article" date="2022" name="bioRxiv">
        <title>Sequencing and chromosome-scale assembly of the giantPleurodeles waltlgenome.</title>
        <authorList>
            <person name="Brown T."/>
            <person name="Elewa A."/>
            <person name="Iarovenko S."/>
            <person name="Subramanian E."/>
            <person name="Araus A.J."/>
            <person name="Petzold A."/>
            <person name="Susuki M."/>
            <person name="Suzuki K.-i.T."/>
            <person name="Hayashi T."/>
            <person name="Toyoda A."/>
            <person name="Oliveira C."/>
            <person name="Osipova E."/>
            <person name="Leigh N.D."/>
            <person name="Simon A."/>
            <person name="Yun M.H."/>
        </authorList>
    </citation>
    <scope>NUCLEOTIDE SEQUENCE</scope>
    <source>
        <strain evidence="1">20211129_DDA</strain>
        <tissue evidence="1">Liver</tissue>
    </source>
</reference>